<dbReference type="PRINTS" id="PR00080">
    <property type="entry name" value="SDRFAMILY"/>
</dbReference>
<dbReference type="EMBL" id="PSNW01000004">
    <property type="protein sequence ID" value="PPE74157.1"/>
    <property type="molecule type" value="Genomic_DNA"/>
</dbReference>
<evidence type="ECO:0000256" key="2">
    <source>
        <dbReference type="RuleBase" id="RU000363"/>
    </source>
</evidence>
<reference evidence="4 5" key="1">
    <citation type="submission" date="2018-02" db="EMBL/GenBank/DDBJ databases">
        <title>Genome sequencing of Solimonas sp. HR-BB.</title>
        <authorList>
            <person name="Lee Y."/>
            <person name="Jeon C.O."/>
        </authorList>
    </citation>
    <scope>NUCLEOTIDE SEQUENCE [LARGE SCALE GENOMIC DNA]</scope>
    <source>
        <strain evidence="4 5">HR-BB</strain>
    </source>
</reference>
<dbReference type="InterPro" id="IPR036291">
    <property type="entry name" value="NAD(P)-bd_dom_sf"/>
</dbReference>
<evidence type="ECO:0000313" key="4">
    <source>
        <dbReference type="EMBL" id="PPE74157.1"/>
    </source>
</evidence>
<evidence type="ECO:0000259" key="3">
    <source>
        <dbReference type="SMART" id="SM00822"/>
    </source>
</evidence>
<dbReference type="InterPro" id="IPR002347">
    <property type="entry name" value="SDR_fam"/>
</dbReference>
<dbReference type="InterPro" id="IPR057326">
    <property type="entry name" value="KR_dom"/>
</dbReference>
<dbReference type="PRINTS" id="PR00081">
    <property type="entry name" value="GDHRDH"/>
</dbReference>
<dbReference type="Gene3D" id="3.40.50.720">
    <property type="entry name" value="NAD(P)-binding Rossmann-like Domain"/>
    <property type="match status" value="1"/>
</dbReference>
<evidence type="ECO:0000256" key="1">
    <source>
        <dbReference type="ARBA" id="ARBA00006484"/>
    </source>
</evidence>
<feature type="domain" description="Ketoreductase" evidence="3">
    <location>
        <begin position="19"/>
        <end position="213"/>
    </location>
</feature>
<keyword evidence="5" id="KW-1185">Reference proteome</keyword>
<dbReference type="Pfam" id="PF00106">
    <property type="entry name" value="adh_short"/>
    <property type="match status" value="1"/>
</dbReference>
<name>A0A2S5TGU0_9GAMM</name>
<protein>
    <submittedName>
        <fullName evidence="4">2-ketogluconate reductase</fullName>
    </submittedName>
</protein>
<dbReference type="Proteomes" id="UP000238220">
    <property type="component" value="Unassembled WGS sequence"/>
</dbReference>
<proteinExistence type="inferred from homology"/>
<dbReference type="SMART" id="SM00822">
    <property type="entry name" value="PKS_KR"/>
    <property type="match status" value="1"/>
</dbReference>
<accession>A0A2S5TGU0</accession>
<dbReference type="InterPro" id="IPR050259">
    <property type="entry name" value="SDR"/>
</dbReference>
<dbReference type="AlphaFoldDB" id="A0A2S5TGU0"/>
<gene>
    <name evidence="4" type="ORF">C3942_08970</name>
</gene>
<sequence length="289" mass="29173">MTGPHDPAVTAASALPAGGVALVTGASRGIGRAIARRLAAQGAAVVVHASPRSRAGLDETVALVRAAGGRAAAVAADLADAGARAGLLAAAAEPFGPVTVLVNNAAANPAYAPPSRIDLAARQAGFEINFHAPVDLCQQALPAMKAAGWGRIVNLSSEMAQQPPIPYPGPAKLVHGLVLYGAAKAALERYTQGLAAELHGSGVTANALLPVKIALSESAEAVARQVGASNPHWVEPLEMMAEAAWLLVSGRYNGLVTNSRAMLQLAQSPLHALDGRTVIGDALSLASFA</sequence>
<comment type="similarity">
    <text evidence="1 2">Belongs to the short-chain dehydrogenases/reductases (SDR) family.</text>
</comment>
<dbReference type="PANTHER" id="PTHR42879">
    <property type="entry name" value="3-OXOACYL-(ACYL-CARRIER-PROTEIN) REDUCTASE"/>
    <property type="match status" value="1"/>
</dbReference>
<comment type="caution">
    <text evidence="4">The sequence shown here is derived from an EMBL/GenBank/DDBJ whole genome shotgun (WGS) entry which is preliminary data.</text>
</comment>
<dbReference type="CDD" id="cd05233">
    <property type="entry name" value="SDR_c"/>
    <property type="match status" value="1"/>
</dbReference>
<organism evidence="4 5">
    <name type="scientific">Solimonas fluminis</name>
    <dbReference type="NCBI Taxonomy" id="2086571"/>
    <lineage>
        <taxon>Bacteria</taxon>
        <taxon>Pseudomonadati</taxon>
        <taxon>Pseudomonadota</taxon>
        <taxon>Gammaproteobacteria</taxon>
        <taxon>Nevskiales</taxon>
        <taxon>Nevskiaceae</taxon>
        <taxon>Solimonas</taxon>
    </lineage>
</organism>
<evidence type="ECO:0000313" key="5">
    <source>
        <dbReference type="Proteomes" id="UP000238220"/>
    </source>
</evidence>
<dbReference type="SUPFAM" id="SSF51735">
    <property type="entry name" value="NAD(P)-binding Rossmann-fold domains"/>
    <property type="match status" value="1"/>
</dbReference>
<dbReference type="OrthoDB" id="9810935at2"/>